<dbReference type="PROSITE" id="PS50800">
    <property type="entry name" value="SAP"/>
    <property type="match status" value="1"/>
</dbReference>
<dbReference type="InterPro" id="IPR036361">
    <property type="entry name" value="SAP_dom_sf"/>
</dbReference>
<name>A0A1Q3AB87_ZYGRO</name>
<dbReference type="InterPro" id="IPR003034">
    <property type="entry name" value="SAP_dom"/>
</dbReference>
<gene>
    <name evidence="3" type="ORF">ZYGR_0AI03080</name>
</gene>
<reference evidence="3 4" key="1">
    <citation type="submission" date="2016-08" db="EMBL/GenBank/DDBJ databases">
        <title>Draft genome sequence of allopolyploid Zygosaccharomyces rouxii.</title>
        <authorList>
            <person name="Watanabe J."/>
            <person name="Uehara K."/>
            <person name="Mogi Y."/>
            <person name="Tsukioka Y."/>
        </authorList>
    </citation>
    <scope>NUCLEOTIDE SEQUENCE [LARGE SCALE GENOMIC DNA]</scope>
    <source>
        <strain evidence="3 4">NBRC 110957</strain>
    </source>
</reference>
<feature type="region of interest" description="Disordered" evidence="1">
    <location>
        <begin position="164"/>
        <end position="186"/>
    </location>
</feature>
<dbReference type="Proteomes" id="UP000187013">
    <property type="component" value="Unassembled WGS sequence"/>
</dbReference>
<evidence type="ECO:0000259" key="2">
    <source>
        <dbReference type="PROSITE" id="PS50800"/>
    </source>
</evidence>
<organism evidence="3 4">
    <name type="scientific">Zygosaccharomyces rouxii</name>
    <dbReference type="NCBI Taxonomy" id="4956"/>
    <lineage>
        <taxon>Eukaryota</taxon>
        <taxon>Fungi</taxon>
        <taxon>Dikarya</taxon>
        <taxon>Ascomycota</taxon>
        <taxon>Saccharomycotina</taxon>
        <taxon>Saccharomycetes</taxon>
        <taxon>Saccharomycetales</taxon>
        <taxon>Saccharomycetaceae</taxon>
        <taxon>Zygosaccharomyces</taxon>
    </lineage>
</organism>
<protein>
    <recommendedName>
        <fullName evidence="2">SAP domain-containing protein</fullName>
    </recommendedName>
</protein>
<dbReference type="SUPFAM" id="SSF68906">
    <property type="entry name" value="SAP domain"/>
    <property type="match status" value="1"/>
</dbReference>
<dbReference type="Gene3D" id="1.10.720.30">
    <property type="entry name" value="SAP domain"/>
    <property type="match status" value="1"/>
</dbReference>
<evidence type="ECO:0000256" key="1">
    <source>
        <dbReference type="SAM" id="MobiDB-lite"/>
    </source>
</evidence>
<feature type="compositionally biased region" description="Polar residues" evidence="1">
    <location>
        <begin position="120"/>
        <end position="135"/>
    </location>
</feature>
<comment type="caution">
    <text evidence="3">The sequence shown here is derived from an EMBL/GenBank/DDBJ whole genome shotgun (WGS) entry which is preliminary data.</text>
</comment>
<feature type="region of interest" description="Disordered" evidence="1">
    <location>
        <begin position="114"/>
        <end position="135"/>
    </location>
</feature>
<evidence type="ECO:0000313" key="3">
    <source>
        <dbReference type="EMBL" id="GAV53026.1"/>
    </source>
</evidence>
<dbReference type="AlphaFoldDB" id="A0A1Q3AB87"/>
<dbReference type="EMBL" id="BDGX01000035">
    <property type="protein sequence ID" value="GAV53026.1"/>
    <property type="molecule type" value="Genomic_DNA"/>
</dbReference>
<sequence>MLRSLVAVRASRPAFSSHADPWSQLSLKELKAECKNRGLKVSGKKVELVRRLTNLNNTGDNQSKLRIHIDRPKLSRNKSKKSELITSSEQVRSINSKTKSDRITVLKSDSNEVIPKESDSIPTINGSNVRTSSVNHVQNPPIERVQSPSIEHMQELPINHGTEKSQFTKTKDSVKTTRPNANGTPIDQNIYPSDSLSLRDKFFFFTSTTCITIWWWWPYTPSFIDQILKSCKYLQSFF</sequence>
<dbReference type="OrthoDB" id="3993201at2759"/>
<evidence type="ECO:0000313" key="4">
    <source>
        <dbReference type="Proteomes" id="UP000187013"/>
    </source>
</evidence>
<accession>A0A1Q3AB87</accession>
<feature type="compositionally biased region" description="Polar residues" evidence="1">
    <location>
        <begin position="176"/>
        <end position="186"/>
    </location>
</feature>
<proteinExistence type="predicted"/>
<dbReference type="Pfam" id="PF02037">
    <property type="entry name" value="SAP"/>
    <property type="match status" value="1"/>
</dbReference>
<dbReference type="SMART" id="SM00513">
    <property type="entry name" value="SAP"/>
    <property type="match status" value="1"/>
</dbReference>
<feature type="domain" description="SAP" evidence="2">
    <location>
        <begin position="22"/>
        <end position="56"/>
    </location>
</feature>